<sequence length="85" mass="9224">MAVPTYYAPPMDFNGFSYITSGVTRSGTTSSSMQTASSGSSGRALLQSHAVDVWSEIAYIYGSHNFDSMDKLVEGYMDSLCRFDA</sequence>
<comment type="caution">
    <text evidence="1">The sequence shown here is derived from an EMBL/GenBank/DDBJ whole genome shotgun (WGS) entry which is preliminary data.</text>
</comment>
<protein>
    <submittedName>
        <fullName evidence="1">Uncharacterized protein</fullName>
    </submittedName>
</protein>
<reference evidence="1" key="1">
    <citation type="journal article" date="2023" name="Nat. Commun.">
        <title>Diploid and tetraploid genomes of Acorus and the evolution of monocots.</title>
        <authorList>
            <person name="Ma L."/>
            <person name="Liu K.W."/>
            <person name="Li Z."/>
            <person name="Hsiao Y.Y."/>
            <person name="Qi Y."/>
            <person name="Fu T."/>
            <person name="Tang G.D."/>
            <person name="Zhang D."/>
            <person name="Sun W.H."/>
            <person name="Liu D.K."/>
            <person name="Li Y."/>
            <person name="Chen G.Z."/>
            <person name="Liu X.D."/>
            <person name="Liao X.Y."/>
            <person name="Jiang Y.T."/>
            <person name="Yu X."/>
            <person name="Hao Y."/>
            <person name="Huang J."/>
            <person name="Zhao X.W."/>
            <person name="Ke S."/>
            <person name="Chen Y.Y."/>
            <person name="Wu W.L."/>
            <person name="Hsu J.L."/>
            <person name="Lin Y.F."/>
            <person name="Huang M.D."/>
            <person name="Li C.Y."/>
            <person name="Huang L."/>
            <person name="Wang Z.W."/>
            <person name="Zhao X."/>
            <person name="Zhong W.Y."/>
            <person name="Peng D.H."/>
            <person name="Ahmad S."/>
            <person name="Lan S."/>
            <person name="Zhang J.S."/>
            <person name="Tsai W.C."/>
            <person name="Van de Peer Y."/>
            <person name="Liu Z.J."/>
        </authorList>
    </citation>
    <scope>NUCLEOTIDE SEQUENCE</scope>
    <source>
        <strain evidence="1">CP</strain>
    </source>
</reference>
<keyword evidence="2" id="KW-1185">Reference proteome</keyword>
<name>A0AAV9CYD2_ACOCL</name>
<reference evidence="1" key="2">
    <citation type="submission" date="2023-06" db="EMBL/GenBank/DDBJ databases">
        <authorList>
            <person name="Ma L."/>
            <person name="Liu K.-W."/>
            <person name="Li Z."/>
            <person name="Hsiao Y.-Y."/>
            <person name="Qi Y."/>
            <person name="Fu T."/>
            <person name="Tang G."/>
            <person name="Zhang D."/>
            <person name="Sun W.-H."/>
            <person name="Liu D.-K."/>
            <person name="Li Y."/>
            <person name="Chen G.-Z."/>
            <person name="Liu X.-D."/>
            <person name="Liao X.-Y."/>
            <person name="Jiang Y.-T."/>
            <person name="Yu X."/>
            <person name="Hao Y."/>
            <person name="Huang J."/>
            <person name="Zhao X.-W."/>
            <person name="Ke S."/>
            <person name="Chen Y.-Y."/>
            <person name="Wu W.-L."/>
            <person name="Hsu J.-L."/>
            <person name="Lin Y.-F."/>
            <person name="Huang M.-D."/>
            <person name="Li C.-Y."/>
            <person name="Huang L."/>
            <person name="Wang Z.-W."/>
            <person name="Zhao X."/>
            <person name="Zhong W.-Y."/>
            <person name="Peng D.-H."/>
            <person name="Ahmad S."/>
            <person name="Lan S."/>
            <person name="Zhang J.-S."/>
            <person name="Tsai W.-C."/>
            <person name="Van De Peer Y."/>
            <person name="Liu Z.-J."/>
        </authorList>
    </citation>
    <scope>NUCLEOTIDE SEQUENCE</scope>
    <source>
        <strain evidence="1">CP</strain>
        <tissue evidence="1">Leaves</tissue>
    </source>
</reference>
<dbReference type="EMBL" id="JAUJYO010000017">
    <property type="protein sequence ID" value="KAK1293152.1"/>
    <property type="molecule type" value="Genomic_DNA"/>
</dbReference>
<evidence type="ECO:0000313" key="2">
    <source>
        <dbReference type="Proteomes" id="UP001180020"/>
    </source>
</evidence>
<dbReference type="Proteomes" id="UP001180020">
    <property type="component" value="Unassembled WGS sequence"/>
</dbReference>
<proteinExistence type="predicted"/>
<gene>
    <name evidence="1" type="ORF">QJS10_CPB17g02464</name>
</gene>
<dbReference type="AlphaFoldDB" id="A0AAV9CYD2"/>
<accession>A0AAV9CYD2</accession>
<evidence type="ECO:0000313" key="1">
    <source>
        <dbReference type="EMBL" id="KAK1293152.1"/>
    </source>
</evidence>
<organism evidence="1 2">
    <name type="scientific">Acorus calamus</name>
    <name type="common">Sweet flag</name>
    <dbReference type="NCBI Taxonomy" id="4465"/>
    <lineage>
        <taxon>Eukaryota</taxon>
        <taxon>Viridiplantae</taxon>
        <taxon>Streptophyta</taxon>
        <taxon>Embryophyta</taxon>
        <taxon>Tracheophyta</taxon>
        <taxon>Spermatophyta</taxon>
        <taxon>Magnoliopsida</taxon>
        <taxon>Liliopsida</taxon>
        <taxon>Acoraceae</taxon>
        <taxon>Acorus</taxon>
    </lineage>
</organism>